<evidence type="ECO:0000256" key="2">
    <source>
        <dbReference type="ARBA" id="ARBA00023002"/>
    </source>
</evidence>
<dbReference type="EMBL" id="LN829119">
    <property type="protein sequence ID" value="CPR20098.1"/>
    <property type="molecule type" value="Genomic_DNA"/>
</dbReference>
<dbReference type="RefSeq" id="WP_197540865.1">
    <property type="nucleotide sequence ID" value="NZ_LN829118.1"/>
</dbReference>
<dbReference type="KEGG" id="fiy:BN1229_v1_2455"/>
<dbReference type="InterPro" id="IPR012349">
    <property type="entry name" value="Split_barrel_FMN-bd"/>
</dbReference>
<dbReference type="PANTHER" id="PTHR30466:SF11">
    <property type="entry name" value="FLAVIN-DEPENDENT MONOOXYGENASE, REDUCTASE SUBUNIT HSAB"/>
    <property type="match status" value="1"/>
</dbReference>
<keyword evidence="5" id="KW-1185">Reference proteome</keyword>
<dbReference type="AlphaFoldDB" id="A0A0D6JH51"/>
<dbReference type="Proteomes" id="UP000033187">
    <property type="component" value="Chromosome 1"/>
</dbReference>
<dbReference type="SUPFAM" id="SSF50475">
    <property type="entry name" value="FMN-binding split barrel"/>
    <property type="match status" value="1"/>
</dbReference>
<dbReference type="GO" id="GO:0010181">
    <property type="term" value="F:FMN binding"/>
    <property type="evidence" value="ECO:0007669"/>
    <property type="project" value="InterPro"/>
</dbReference>
<evidence type="ECO:0000313" key="5">
    <source>
        <dbReference type="Proteomes" id="UP000033187"/>
    </source>
</evidence>
<accession>A0A0D6JH51</accession>
<dbReference type="InterPro" id="IPR002563">
    <property type="entry name" value="Flavin_Rdtase-like_dom"/>
</dbReference>
<name>A0A0D6JH51_9HYPH</name>
<dbReference type="GO" id="GO:0042602">
    <property type="term" value="F:riboflavin reductase (NADPH) activity"/>
    <property type="evidence" value="ECO:0007669"/>
    <property type="project" value="TreeGrafter"/>
</dbReference>
<organism evidence="4 5">
    <name type="scientific">Candidatus Filomicrobium marinum</name>
    <dbReference type="NCBI Taxonomy" id="1608628"/>
    <lineage>
        <taxon>Bacteria</taxon>
        <taxon>Pseudomonadati</taxon>
        <taxon>Pseudomonadota</taxon>
        <taxon>Alphaproteobacteria</taxon>
        <taxon>Hyphomicrobiales</taxon>
        <taxon>Hyphomicrobiaceae</taxon>
        <taxon>Filomicrobium</taxon>
    </lineage>
</organism>
<dbReference type="EC" id="1.5.1.42" evidence="4"/>
<feature type="domain" description="Flavin reductase like" evidence="3">
    <location>
        <begin position="23"/>
        <end position="170"/>
    </location>
</feature>
<dbReference type="GO" id="GO:0052874">
    <property type="term" value="F:FMN reductase (NADH) activity"/>
    <property type="evidence" value="ECO:0007669"/>
    <property type="project" value="UniProtKB-EC"/>
</dbReference>
<dbReference type="KEGG" id="fil:BN1229_v1_3467"/>
<comment type="similarity">
    <text evidence="1">Belongs to the non-flavoprotein flavin reductase family.</text>
</comment>
<protein>
    <submittedName>
        <fullName evidence="4">FMN reductase (NADH) RutF</fullName>
        <ecNumber evidence="4">1.5.1.42</ecNumber>
    </submittedName>
</protein>
<sequence>MSRFEKPTPVAHAMDGASYRALMRHQAGAVTVIAAGEVGARAGLTATAVSSLSDNPPTLLACIGRNASAHDVIATAGVFSINLLANDQEEIAQRFSGKRGLSGEARFTGLAWQTLKTGAPVLERALASLDCEVLESHGFTTHSIFIGRVIAGTFRAEAEPLLYFRGDYWKLESR</sequence>
<proteinExistence type="inferred from homology"/>
<dbReference type="InterPro" id="IPR050268">
    <property type="entry name" value="NADH-dep_flavin_reductase"/>
</dbReference>
<reference evidence="5" key="1">
    <citation type="submission" date="2015-02" db="EMBL/GenBank/DDBJ databases">
        <authorList>
            <person name="Chooi Y.-H."/>
        </authorList>
    </citation>
    <scope>NUCLEOTIDE SEQUENCE [LARGE SCALE GENOMIC DNA]</scope>
    <source>
        <strain evidence="5">strain Y</strain>
    </source>
</reference>
<dbReference type="Pfam" id="PF01613">
    <property type="entry name" value="Flavin_Reduct"/>
    <property type="match status" value="1"/>
</dbReference>
<dbReference type="SMART" id="SM00903">
    <property type="entry name" value="Flavin_Reduct"/>
    <property type="match status" value="1"/>
</dbReference>
<keyword evidence="2 4" id="KW-0560">Oxidoreductase</keyword>
<dbReference type="PANTHER" id="PTHR30466">
    <property type="entry name" value="FLAVIN REDUCTASE"/>
    <property type="match status" value="1"/>
</dbReference>
<evidence type="ECO:0000313" key="4">
    <source>
        <dbReference type="EMBL" id="CPR20098.1"/>
    </source>
</evidence>
<evidence type="ECO:0000259" key="3">
    <source>
        <dbReference type="SMART" id="SM00903"/>
    </source>
</evidence>
<evidence type="ECO:0000256" key="1">
    <source>
        <dbReference type="ARBA" id="ARBA00008898"/>
    </source>
</evidence>
<dbReference type="Gene3D" id="2.30.110.10">
    <property type="entry name" value="Electron Transport, Fmn-binding Protein, Chain A"/>
    <property type="match status" value="1"/>
</dbReference>
<gene>
    <name evidence="4" type="primary">rutF</name>
    <name evidence="4" type="ORF">YBN1229_v1_2455</name>
</gene>